<evidence type="ECO:0000313" key="1">
    <source>
        <dbReference type="EMBL" id="MDE1347569.1"/>
    </source>
</evidence>
<reference evidence="1" key="1">
    <citation type="submission" date="2022-02" db="EMBL/GenBank/DDBJ databases">
        <title>Emergence and expansion in Europe of a Vibrio aestuarianus clonal complex pathogenic for oysters.</title>
        <authorList>
            <person name="Mesnil A."/>
            <person name="Travers M.-A."/>
        </authorList>
    </citation>
    <scope>NUCLEOTIDE SEQUENCE</scope>
    <source>
        <strain evidence="1">19_064_15T1</strain>
    </source>
</reference>
<dbReference type="RefSeq" id="WP_172533561.1">
    <property type="nucleotide sequence ID" value="NZ_JAAKZJ010000044.1"/>
</dbReference>
<dbReference type="Proteomes" id="UP001140978">
    <property type="component" value="Unassembled WGS sequence"/>
</dbReference>
<sequence length="181" mass="20336">MMQHRINGDNSLMHWQFIKYVWFMILALVLPSQALAYLSESDSSNLPSQYAVLDVNAFFNQEVTSLVDITPQTCGDVQNRLSIAYIPVEKLPPTSKSVHSDNIPAIVSMARWSVSSRFIDEGEPTFIDTPVIQEALAASFKLHLFPIAKISGWESRPSASNHRISGWKETNAMYVALNSQY</sequence>
<comment type="caution">
    <text evidence="1">The sequence shown here is derived from an EMBL/GenBank/DDBJ whole genome shotgun (WGS) entry which is preliminary data.</text>
</comment>
<accession>A0A7X6S6G7</accession>
<gene>
    <name evidence="1" type="ORF">L9X51_14145</name>
</gene>
<organism evidence="1 2">
    <name type="scientific">Vibrio aestuarianus</name>
    <dbReference type="NCBI Taxonomy" id="28171"/>
    <lineage>
        <taxon>Bacteria</taxon>
        <taxon>Pseudomonadati</taxon>
        <taxon>Pseudomonadota</taxon>
        <taxon>Gammaproteobacteria</taxon>
        <taxon>Vibrionales</taxon>
        <taxon>Vibrionaceae</taxon>
        <taxon>Vibrio</taxon>
    </lineage>
</organism>
<evidence type="ECO:0000313" key="2">
    <source>
        <dbReference type="Proteomes" id="UP001140978"/>
    </source>
</evidence>
<proteinExistence type="predicted"/>
<name>A0A7X6S6G7_9VIBR</name>
<dbReference type="AlphaFoldDB" id="A0A7X6S6G7"/>
<dbReference type="EMBL" id="JAKNAX010000043">
    <property type="protein sequence ID" value="MDE1347569.1"/>
    <property type="molecule type" value="Genomic_DNA"/>
</dbReference>
<protein>
    <submittedName>
        <fullName evidence="1">Uncharacterized protein</fullName>
    </submittedName>
</protein>